<reference evidence="1 2" key="1">
    <citation type="submission" date="2022-12" db="EMBL/GenBank/DDBJ databases">
        <title>Chromosome-level genome of Tegillarca granosa.</title>
        <authorList>
            <person name="Kim J."/>
        </authorList>
    </citation>
    <scope>NUCLEOTIDE SEQUENCE [LARGE SCALE GENOMIC DNA]</scope>
    <source>
        <strain evidence="1">Teg-2019</strain>
        <tissue evidence="1">Adductor muscle</tissue>
    </source>
</reference>
<dbReference type="Proteomes" id="UP001217089">
    <property type="component" value="Unassembled WGS sequence"/>
</dbReference>
<gene>
    <name evidence="1" type="ORF">KUTeg_022937</name>
</gene>
<keyword evidence="2" id="KW-1185">Reference proteome</keyword>
<protein>
    <submittedName>
        <fullName evidence="1">Uncharacterized protein</fullName>
    </submittedName>
</protein>
<evidence type="ECO:0000313" key="1">
    <source>
        <dbReference type="EMBL" id="KAJ8298877.1"/>
    </source>
</evidence>
<name>A0ABQ9E4T0_TEGGR</name>
<evidence type="ECO:0000313" key="2">
    <source>
        <dbReference type="Proteomes" id="UP001217089"/>
    </source>
</evidence>
<proteinExistence type="predicted"/>
<organism evidence="1 2">
    <name type="scientific">Tegillarca granosa</name>
    <name type="common">Malaysian cockle</name>
    <name type="synonym">Anadara granosa</name>
    <dbReference type="NCBI Taxonomy" id="220873"/>
    <lineage>
        <taxon>Eukaryota</taxon>
        <taxon>Metazoa</taxon>
        <taxon>Spiralia</taxon>
        <taxon>Lophotrochozoa</taxon>
        <taxon>Mollusca</taxon>
        <taxon>Bivalvia</taxon>
        <taxon>Autobranchia</taxon>
        <taxon>Pteriomorphia</taxon>
        <taxon>Arcoida</taxon>
        <taxon>Arcoidea</taxon>
        <taxon>Arcidae</taxon>
        <taxon>Tegillarca</taxon>
    </lineage>
</organism>
<dbReference type="EMBL" id="JARBDR010000921">
    <property type="protein sequence ID" value="KAJ8298877.1"/>
    <property type="molecule type" value="Genomic_DNA"/>
</dbReference>
<sequence length="66" mass="7629">MKFDTDVYKLNLDDAIASGIYTPINVTVHPTMRTHYNEERLSNIQFLPQHLQTWGGYMGTYGDSVY</sequence>
<accession>A0ABQ9E4T0</accession>
<comment type="caution">
    <text evidence="1">The sequence shown here is derived from an EMBL/GenBank/DDBJ whole genome shotgun (WGS) entry which is preliminary data.</text>
</comment>